<dbReference type="InterPro" id="IPR029016">
    <property type="entry name" value="GAF-like_dom_sf"/>
</dbReference>
<dbReference type="Proteomes" id="UP000006437">
    <property type="component" value="Unassembled WGS sequence"/>
</dbReference>
<dbReference type="RefSeq" id="WP_009525312.1">
    <property type="nucleotide sequence ID" value="NZ_JH414551.1"/>
</dbReference>
<evidence type="ECO:0000256" key="1">
    <source>
        <dbReference type="ARBA" id="ARBA00022801"/>
    </source>
</evidence>
<dbReference type="InterPro" id="IPR036457">
    <property type="entry name" value="PPM-type-like_dom_sf"/>
</dbReference>
<dbReference type="SUPFAM" id="SSF55781">
    <property type="entry name" value="GAF domain-like"/>
    <property type="match status" value="2"/>
</dbReference>
<evidence type="ECO:0000313" key="3">
    <source>
        <dbReference type="EMBL" id="EHL16530.1"/>
    </source>
</evidence>
<dbReference type="PANTHER" id="PTHR43156">
    <property type="entry name" value="STAGE II SPORULATION PROTEIN E-RELATED"/>
    <property type="match status" value="1"/>
</dbReference>
<dbReference type="BioCyc" id="EBAC796937-HMP:GMGH-1079-MONOMER"/>
<dbReference type="PANTHER" id="PTHR43156:SF2">
    <property type="entry name" value="STAGE II SPORULATION PROTEIN E"/>
    <property type="match status" value="1"/>
</dbReference>
<proteinExistence type="predicted"/>
<keyword evidence="1" id="KW-0378">Hydrolase</keyword>
<sequence length="589" mass="67573">MSNLDKTLSTMVEISKIVTSSKDFFDIKDSVIDKMLEIIPPKRACVNIFKQDTYEYTYLVCKETLGDIPKYIDGEETSTGKKITMEEFPQYIHDAVVNKKTYYIEDLFEDERGESERDFAELNGYVSRIAVPLISGDKTRGFMTCFLGPEEKLSQDDIKFMESVASLLALSVDITNRNKEIDEIVKKLRDAIVSIETLTDNLYENKGLASYFKLIARDICKITNSKSAMIFIDDEDSDLRIIQSHGNRKRLAITTNFLKYNQNDKKKTFIFEDIPASVSKYGISTIAYENIIKDNKKIGQIIMINSEKYRTDDLRMLGIYAAQVLLSVHLFTSNRKVLEDSIIHRDLQLVHQQQKLIMEDEIMSEDDFLNIDYLNVPYKYIGGDFCKFIKVEKDKYILFIADVMGHGIMSNYFVAMTKGAINLLLTMTSSPSTILAQLNNILFKELDKMDVFITSKMIFFDFKNNKAYASNAGHTVPIAVYKDETGKRNYKLMNGSTSIALGIFENTVYEEEVFDISDIELFAVYTDGIIESKNEQGQEYGADNLAKYIIKKLDEGEEKPCQDLLSEIEDFTNKKKLEDDITIFTIRKK</sequence>
<dbReference type="GO" id="GO:0016791">
    <property type="term" value="F:phosphatase activity"/>
    <property type="evidence" value="ECO:0007669"/>
    <property type="project" value="TreeGrafter"/>
</dbReference>
<dbReference type="Gene3D" id="3.60.40.10">
    <property type="entry name" value="PPM-type phosphatase domain"/>
    <property type="match status" value="1"/>
</dbReference>
<dbReference type="HOGENOM" id="CLU_456131_0_0_9"/>
<dbReference type="InterPro" id="IPR001932">
    <property type="entry name" value="PPM-type_phosphatase-like_dom"/>
</dbReference>
<dbReference type="Gene3D" id="3.30.450.40">
    <property type="match status" value="1"/>
</dbReference>
<protein>
    <recommendedName>
        <fullName evidence="2">PPM-type phosphatase domain-containing protein</fullName>
    </recommendedName>
</protein>
<dbReference type="InterPro" id="IPR052016">
    <property type="entry name" value="Bact_Sigma-Reg"/>
</dbReference>
<dbReference type="AlphaFoldDB" id="G9WY26"/>
<reference evidence="3 4" key="1">
    <citation type="submission" date="2011-08" db="EMBL/GenBank/DDBJ databases">
        <title>The Genome Sequence of Eubacteriaceae bacterium ACC19a.</title>
        <authorList>
            <consortium name="The Broad Institute Genome Sequencing Platform"/>
            <person name="Earl A."/>
            <person name="Ward D."/>
            <person name="Feldgarden M."/>
            <person name="Gevers D."/>
            <person name="Sizova M."/>
            <person name="Hazen A."/>
            <person name="Epstein S."/>
            <person name="Young S.K."/>
            <person name="Zeng Q."/>
            <person name="Gargeya S."/>
            <person name="Fitzgerald M."/>
            <person name="Haas B."/>
            <person name="Abouelleil A."/>
            <person name="Alvarado L."/>
            <person name="Arachchi H.M."/>
            <person name="Berlin A."/>
            <person name="Brown A."/>
            <person name="Chapman S.B."/>
            <person name="Chen Z."/>
            <person name="Dunbar C."/>
            <person name="Freedman E."/>
            <person name="Gearin G."/>
            <person name="Gellesch M."/>
            <person name="Goldberg J."/>
            <person name="Griggs A."/>
            <person name="Gujja S."/>
            <person name="Heiman D."/>
            <person name="Howarth C."/>
            <person name="Larson L."/>
            <person name="Lui A."/>
            <person name="MacDonald P.J.P."/>
            <person name="Montmayeur A."/>
            <person name="Murphy C."/>
            <person name="Neiman D."/>
            <person name="Pearson M."/>
            <person name="Priest M."/>
            <person name="Roberts A."/>
            <person name="Saif S."/>
            <person name="Shea T."/>
            <person name="Shenoy N."/>
            <person name="Sisk P."/>
            <person name="Stolte C."/>
            <person name="Sykes S."/>
            <person name="Wortman J."/>
            <person name="Nusbaum C."/>
            <person name="Birren B."/>
        </authorList>
    </citation>
    <scope>NUCLEOTIDE SEQUENCE [LARGE SCALE GENOMIC DNA]</scope>
    <source>
        <strain evidence="3 4">ACC19a</strain>
    </source>
</reference>
<dbReference type="InterPro" id="IPR003018">
    <property type="entry name" value="GAF"/>
</dbReference>
<gene>
    <name evidence="3" type="ORF">HMPREF9629_01077</name>
</gene>
<dbReference type="Pfam" id="PF13185">
    <property type="entry name" value="GAF_2"/>
    <property type="match status" value="1"/>
</dbReference>
<evidence type="ECO:0000313" key="4">
    <source>
        <dbReference type="Proteomes" id="UP000006437"/>
    </source>
</evidence>
<dbReference type="PATRIC" id="fig|796937.3.peg.269"/>
<feature type="domain" description="PPM-type phosphatase" evidence="2">
    <location>
        <begin position="366"/>
        <end position="588"/>
    </location>
</feature>
<name>G9WY26_9FIRM</name>
<accession>G9WY26</accession>
<organism evidence="3 4">
    <name type="scientific">Peptoanaerobacter stomatis</name>
    <dbReference type="NCBI Taxonomy" id="796937"/>
    <lineage>
        <taxon>Bacteria</taxon>
        <taxon>Bacillati</taxon>
        <taxon>Bacillota</taxon>
        <taxon>Clostridia</taxon>
        <taxon>Peptostreptococcales</taxon>
        <taxon>Filifactoraceae</taxon>
        <taxon>Peptoanaerobacter</taxon>
    </lineage>
</organism>
<dbReference type="SMART" id="SM00331">
    <property type="entry name" value="PP2C_SIG"/>
    <property type="match status" value="1"/>
</dbReference>
<evidence type="ECO:0000259" key="2">
    <source>
        <dbReference type="SMART" id="SM00331"/>
    </source>
</evidence>
<comment type="caution">
    <text evidence="3">The sequence shown here is derived from an EMBL/GenBank/DDBJ whole genome shotgun (WGS) entry which is preliminary data.</text>
</comment>
<dbReference type="Pfam" id="PF07228">
    <property type="entry name" value="SpoIIE"/>
    <property type="match status" value="1"/>
</dbReference>
<dbReference type="EMBL" id="AFZE01000002">
    <property type="protein sequence ID" value="EHL16530.1"/>
    <property type="molecule type" value="Genomic_DNA"/>
</dbReference>